<sequence length="163" mass="17665">MHSVNTSLEEETSHLSNGFSVVRPGVHDSTPMLAGTGEETVEPPHSVDHMVAFVDDAAYRFQQGQCVGRMIPISTGKVCIPRIGHHRISSHSTEAQEDQDDMDMTDIVPVVFDIPAVDFSPHVPLTAYGIDYSALALKSLKSNCCLTSPSTTSALKLTVSRKQ</sequence>
<evidence type="ECO:0000313" key="2">
    <source>
        <dbReference type="EMBL" id="PPQ81604.1"/>
    </source>
</evidence>
<comment type="caution">
    <text evidence="2">The sequence shown here is derived from an EMBL/GenBank/DDBJ whole genome shotgun (WGS) entry which is preliminary data.</text>
</comment>
<protein>
    <submittedName>
        <fullName evidence="2">Uncharacterized protein</fullName>
    </submittedName>
</protein>
<dbReference type="OrthoDB" id="329835at2759"/>
<gene>
    <name evidence="2" type="ORF">CVT24_006490</name>
</gene>
<evidence type="ECO:0000313" key="3">
    <source>
        <dbReference type="Proteomes" id="UP000284842"/>
    </source>
</evidence>
<reference evidence="2 3" key="1">
    <citation type="journal article" date="2018" name="Evol. Lett.">
        <title>Horizontal gene cluster transfer increased hallucinogenic mushroom diversity.</title>
        <authorList>
            <person name="Reynolds H.T."/>
            <person name="Vijayakumar V."/>
            <person name="Gluck-Thaler E."/>
            <person name="Korotkin H.B."/>
            <person name="Matheny P.B."/>
            <person name="Slot J.C."/>
        </authorList>
    </citation>
    <scope>NUCLEOTIDE SEQUENCE [LARGE SCALE GENOMIC DNA]</scope>
    <source>
        <strain evidence="2 3">2629</strain>
    </source>
</reference>
<feature type="region of interest" description="Disordered" evidence="1">
    <location>
        <begin position="1"/>
        <end position="30"/>
    </location>
</feature>
<dbReference type="InParanoid" id="A0A409WSV2"/>
<dbReference type="Proteomes" id="UP000284842">
    <property type="component" value="Unassembled WGS sequence"/>
</dbReference>
<accession>A0A409WSV2</accession>
<name>A0A409WSV2_9AGAR</name>
<proteinExistence type="predicted"/>
<evidence type="ECO:0000256" key="1">
    <source>
        <dbReference type="SAM" id="MobiDB-lite"/>
    </source>
</evidence>
<dbReference type="STRING" id="181874.A0A409WSV2"/>
<keyword evidence="3" id="KW-1185">Reference proteome</keyword>
<dbReference type="AlphaFoldDB" id="A0A409WSV2"/>
<organism evidence="2 3">
    <name type="scientific">Panaeolus cyanescens</name>
    <dbReference type="NCBI Taxonomy" id="181874"/>
    <lineage>
        <taxon>Eukaryota</taxon>
        <taxon>Fungi</taxon>
        <taxon>Dikarya</taxon>
        <taxon>Basidiomycota</taxon>
        <taxon>Agaricomycotina</taxon>
        <taxon>Agaricomycetes</taxon>
        <taxon>Agaricomycetidae</taxon>
        <taxon>Agaricales</taxon>
        <taxon>Agaricineae</taxon>
        <taxon>Galeropsidaceae</taxon>
        <taxon>Panaeolus</taxon>
    </lineage>
</organism>
<dbReference type="EMBL" id="NHTK01005260">
    <property type="protein sequence ID" value="PPQ81604.1"/>
    <property type="molecule type" value="Genomic_DNA"/>
</dbReference>